<evidence type="ECO:0000313" key="3">
    <source>
        <dbReference type="Proteomes" id="UP000680866"/>
    </source>
</evidence>
<proteinExistence type="predicted"/>
<keyword evidence="3" id="KW-1185">Reference proteome</keyword>
<organism evidence="2 3">
    <name type="scientific">Polymorphospora rubra</name>
    <dbReference type="NCBI Taxonomy" id="338584"/>
    <lineage>
        <taxon>Bacteria</taxon>
        <taxon>Bacillati</taxon>
        <taxon>Actinomycetota</taxon>
        <taxon>Actinomycetes</taxon>
        <taxon>Micromonosporales</taxon>
        <taxon>Micromonosporaceae</taxon>
        <taxon>Polymorphospora</taxon>
    </lineage>
</organism>
<dbReference type="RefSeq" id="WP_212824678.1">
    <property type="nucleotide sequence ID" value="NZ_AP023359.1"/>
</dbReference>
<feature type="transmembrane region" description="Helical" evidence="1">
    <location>
        <begin position="12"/>
        <end position="31"/>
    </location>
</feature>
<accession>A0A810N0I6</accession>
<gene>
    <name evidence="2" type="ORF">Prubr_23240</name>
</gene>
<protein>
    <submittedName>
        <fullName evidence="2">Uncharacterized protein</fullName>
    </submittedName>
</protein>
<keyword evidence="1" id="KW-0812">Transmembrane</keyword>
<keyword evidence="1" id="KW-1133">Transmembrane helix</keyword>
<sequence>MKVARGLLRNLAGSLGILGALGIVTVGLPAIDRAIPAVRPVAAGVPYPVGAGVTVVPPPGAMVDVTQTRPSGERGTVLFIIGPVRYAIVVTPFDGDLAAAAERLERKITEGRGYQITGTQLGVSTAGGLHGIQGGYMAPGRGGRYTVFLTGGLSIEVTVAGSHPEFGGLAAAVEASTRSITVVDVA</sequence>
<keyword evidence="1" id="KW-0472">Membrane</keyword>
<evidence type="ECO:0000256" key="1">
    <source>
        <dbReference type="SAM" id="Phobius"/>
    </source>
</evidence>
<dbReference type="KEGG" id="pry:Prubr_23240"/>
<dbReference type="EMBL" id="AP023359">
    <property type="protein sequence ID" value="BCJ65303.1"/>
    <property type="molecule type" value="Genomic_DNA"/>
</dbReference>
<evidence type="ECO:0000313" key="2">
    <source>
        <dbReference type="EMBL" id="BCJ65303.1"/>
    </source>
</evidence>
<dbReference type="AlphaFoldDB" id="A0A810N0I6"/>
<dbReference type="Proteomes" id="UP000680866">
    <property type="component" value="Chromosome"/>
</dbReference>
<reference evidence="2" key="1">
    <citation type="submission" date="2020-08" db="EMBL/GenBank/DDBJ databases">
        <title>Whole genome shotgun sequence of Polymorphospora rubra NBRC 101157.</title>
        <authorList>
            <person name="Komaki H."/>
            <person name="Tamura T."/>
        </authorList>
    </citation>
    <scope>NUCLEOTIDE SEQUENCE</scope>
    <source>
        <strain evidence="2">NBRC 101157</strain>
    </source>
</reference>
<name>A0A810N0I6_9ACTN</name>